<dbReference type="OrthoDB" id="4177236at2759"/>
<evidence type="ECO:0000313" key="3">
    <source>
        <dbReference type="EMBL" id="QPC61337.1"/>
    </source>
</evidence>
<gene>
    <name evidence="2" type="ORF">FCULG_00000709</name>
    <name evidence="3" type="ORF">HYE67_003568</name>
</gene>
<proteinExistence type="predicted"/>
<feature type="domain" description="Aminoglycoside phosphotransferase" evidence="1">
    <location>
        <begin position="52"/>
        <end position="266"/>
    </location>
</feature>
<evidence type="ECO:0000313" key="4">
    <source>
        <dbReference type="Proteomes" id="UP000241587"/>
    </source>
</evidence>
<evidence type="ECO:0000259" key="1">
    <source>
        <dbReference type="Pfam" id="PF01636"/>
    </source>
</evidence>
<dbReference type="PANTHER" id="PTHR21310">
    <property type="entry name" value="AMINOGLYCOSIDE PHOSPHOTRANSFERASE-RELATED-RELATED"/>
    <property type="match status" value="1"/>
</dbReference>
<dbReference type="InterPro" id="IPR011009">
    <property type="entry name" value="Kinase-like_dom_sf"/>
</dbReference>
<evidence type="ECO:0000313" key="2">
    <source>
        <dbReference type="EMBL" id="PTD03525.1"/>
    </source>
</evidence>
<keyword evidence="4" id="KW-1185">Reference proteome</keyword>
<name>A0A2T4GJ49_FUSCU</name>
<dbReference type="Proteomes" id="UP000241587">
    <property type="component" value="Unassembled WGS sequence"/>
</dbReference>
<dbReference type="Proteomes" id="UP000663297">
    <property type="component" value="Chromosome 2"/>
</dbReference>
<organism evidence="2 4">
    <name type="scientific">Fusarium culmorum</name>
    <dbReference type="NCBI Taxonomy" id="5516"/>
    <lineage>
        <taxon>Eukaryota</taxon>
        <taxon>Fungi</taxon>
        <taxon>Dikarya</taxon>
        <taxon>Ascomycota</taxon>
        <taxon>Pezizomycotina</taxon>
        <taxon>Sordariomycetes</taxon>
        <taxon>Hypocreomycetidae</taxon>
        <taxon>Hypocreales</taxon>
        <taxon>Nectriaceae</taxon>
        <taxon>Fusarium</taxon>
    </lineage>
</organism>
<reference evidence="3" key="2">
    <citation type="submission" date="2020-11" db="EMBL/GenBank/DDBJ databases">
        <title>The chromosome-scale genome resource for two endophytic Fusarium species: F. culmorum and F. pseudograminearum.</title>
        <authorList>
            <person name="Yuan Z."/>
        </authorList>
    </citation>
    <scope>NUCLEOTIDE SEQUENCE</scope>
    <source>
        <strain evidence="3">Class2-1B</strain>
    </source>
</reference>
<dbReference type="AlphaFoldDB" id="A0A2T4GJ49"/>
<sequence>MSYLVTHTRDSAFEGMLIGGVVFDATFCKKMTLQSPTITEVRASSEVLSAPGASATVVKVGEHFAVKFGHTVTLQEAENLRFMSANSKVPVPKFYKTMAEPETGINFIVMEYIDSKTLAEQWPSLEASEKLEIADQLRVILQDLRSLEPPSYLGSLNRKPLQDGIFLTPEQNAATSGPFDTEDDLNEGILKRLSENESQEHVAFLRKLMIETLHDHQVRFTHGDLQAKNILVKKTELGESKRFEIKLIDWKISGWYPEYWEFCNATIASRFRSEWLEMAQNIMQVYVPEYLMLQIIRSHLLH</sequence>
<dbReference type="EMBL" id="PVEM01000012">
    <property type="protein sequence ID" value="PTD03525.1"/>
    <property type="molecule type" value="Genomic_DNA"/>
</dbReference>
<dbReference type="InterPro" id="IPR002575">
    <property type="entry name" value="Aminoglycoside_PTrfase"/>
</dbReference>
<dbReference type="SUPFAM" id="SSF56112">
    <property type="entry name" value="Protein kinase-like (PK-like)"/>
    <property type="match status" value="1"/>
</dbReference>
<dbReference type="Gene3D" id="3.90.1200.10">
    <property type="match status" value="1"/>
</dbReference>
<dbReference type="EMBL" id="CP064748">
    <property type="protein sequence ID" value="QPC61337.1"/>
    <property type="molecule type" value="Genomic_DNA"/>
</dbReference>
<reference evidence="2 4" key="1">
    <citation type="submission" date="2018-02" db="EMBL/GenBank/DDBJ databases">
        <title>Fusarium culmorum secondary metabolites in fungal-bacterial-plant interactions.</title>
        <authorList>
            <person name="Schmidt R."/>
        </authorList>
    </citation>
    <scope>NUCLEOTIDE SEQUENCE [LARGE SCALE GENOMIC DNA]</scope>
    <source>
        <strain evidence="2 4">PV</strain>
    </source>
</reference>
<dbReference type="InterPro" id="IPR051678">
    <property type="entry name" value="AGP_Transferase"/>
</dbReference>
<dbReference type="Pfam" id="PF01636">
    <property type="entry name" value="APH"/>
    <property type="match status" value="1"/>
</dbReference>
<dbReference type="PANTHER" id="PTHR21310:SF48">
    <property type="entry name" value="AMINOGLYCOSIDE PHOSPHOTRANSFERASE DOMAIN-CONTAINING PROTEIN"/>
    <property type="match status" value="1"/>
</dbReference>
<accession>A0A2T4GJ49</accession>
<dbReference type="OMA" id="FCNATIA"/>
<protein>
    <recommendedName>
        <fullName evidence="1">Aminoglycoside phosphotransferase domain-containing protein</fullName>
    </recommendedName>
</protein>